<dbReference type="Proteomes" id="UP001054857">
    <property type="component" value="Unassembled WGS sequence"/>
</dbReference>
<feature type="region of interest" description="Disordered" evidence="1">
    <location>
        <begin position="320"/>
        <end position="339"/>
    </location>
</feature>
<evidence type="ECO:0000313" key="3">
    <source>
        <dbReference type="Proteomes" id="UP001054857"/>
    </source>
</evidence>
<feature type="compositionally biased region" description="Basic residues" evidence="1">
    <location>
        <begin position="59"/>
        <end position="83"/>
    </location>
</feature>
<proteinExistence type="predicted"/>
<feature type="region of interest" description="Disordered" evidence="1">
    <location>
        <begin position="53"/>
        <end position="85"/>
    </location>
</feature>
<dbReference type="PANTHER" id="PTHR47121">
    <property type="entry name" value="THYLAKOID LUMENAL PROTEIN TL20.3, CHLOROPLASTIC"/>
    <property type="match status" value="1"/>
</dbReference>
<keyword evidence="3" id="KW-1185">Reference proteome</keyword>
<dbReference type="AlphaFoldDB" id="A0AAD3DK58"/>
<evidence type="ECO:0000313" key="2">
    <source>
        <dbReference type="EMBL" id="GFR43380.1"/>
    </source>
</evidence>
<dbReference type="EMBL" id="BMAR01000005">
    <property type="protein sequence ID" value="GFR43380.1"/>
    <property type="molecule type" value="Genomic_DNA"/>
</dbReference>
<protein>
    <submittedName>
        <fullName evidence="2">Uncharacterized protein</fullName>
    </submittedName>
</protein>
<sequence length="441" mass="47157">MEGLSDAEREALARALKERVYKRATLITAVLRKFMSDWNAAYKKEQDAARAAALARAEARKRGRRARKPKPPPKKDPKKKGKPPLKPVAEAWFTVLYTLDELIHKHKKVTLEDMYRGAEHLQQSELVTLRNILATANKKVLPKEMNLNQMAVKQALWAASAAHEYHCVDRPLLAPVPALAVMRDKGVSMRQLFELGFRESELLRVGFGVEEVLAVSGHEPARLRAAGLSVKEVVGGFGGAGRLPGDLQGFRGVQKLRAAGYSAAEMVAGGIDNAWDLRRAGFSASEVISAGVPPEALRPAGFGLPELRPPSFLGPSFAVLQDTDPRTLPPAKEGTRGGIWPRLLQPQAPAAPHKERDHSRNRFANMRMRAASSAASASTSISGAAGGPSITSTAMADSLNPRVVAWPDNSGTGGPAVGGALPPAPNLSRMGSLTGTGRGGA</sequence>
<dbReference type="PANTHER" id="PTHR47121:SF2">
    <property type="entry name" value="THYLAKOID LUMENAL PROTEIN TL20.3, CHLOROPLASTIC"/>
    <property type="match status" value="1"/>
</dbReference>
<organism evidence="2 3">
    <name type="scientific">Astrephomene gubernaculifera</name>
    <dbReference type="NCBI Taxonomy" id="47775"/>
    <lineage>
        <taxon>Eukaryota</taxon>
        <taxon>Viridiplantae</taxon>
        <taxon>Chlorophyta</taxon>
        <taxon>core chlorophytes</taxon>
        <taxon>Chlorophyceae</taxon>
        <taxon>CS clade</taxon>
        <taxon>Chlamydomonadales</taxon>
        <taxon>Astrephomenaceae</taxon>
        <taxon>Astrephomene</taxon>
    </lineage>
</organism>
<accession>A0AAD3DK58</accession>
<evidence type="ECO:0000256" key="1">
    <source>
        <dbReference type="SAM" id="MobiDB-lite"/>
    </source>
</evidence>
<dbReference type="InterPro" id="IPR053285">
    <property type="entry name" value="Thylakoid_lumenal_pentapeptide"/>
</dbReference>
<comment type="caution">
    <text evidence="2">The sequence shown here is derived from an EMBL/GenBank/DDBJ whole genome shotgun (WGS) entry which is preliminary data.</text>
</comment>
<name>A0AAD3DK58_9CHLO</name>
<gene>
    <name evidence="2" type="ORF">Agub_g4452</name>
</gene>
<reference evidence="2 3" key="1">
    <citation type="journal article" date="2021" name="Sci. Rep.">
        <title>Genome sequencing of the multicellular alga Astrephomene provides insights into convergent evolution of germ-soma differentiation.</title>
        <authorList>
            <person name="Yamashita S."/>
            <person name="Yamamoto K."/>
            <person name="Matsuzaki R."/>
            <person name="Suzuki S."/>
            <person name="Yamaguchi H."/>
            <person name="Hirooka S."/>
            <person name="Minakuchi Y."/>
            <person name="Miyagishima S."/>
            <person name="Kawachi M."/>
            <person name="Toyoda A."/>
            <person name="Nozaki H."/>
        </authorList>
    </citation>
    <scope>NUCLEOTIDE SEQUENCE [LARGE SCALE GENOMIC DNA]</scope>
    <source>
        <strain evidence="2 3">NIES-4017</strain>
    </source>
</reference>
<feature type="region of interest" description="Disordered" evidence="1">
    <location>
        <begin position="408"/>
        <end position="441"/>
    </location>
</feature>